<feature type="transmembrane region" description="Helical" evidence="1">
    <location>
        <begin position="130"/>
        <end position="149"/>
    </location>
</feature>
<dbReference type="Proteomes" id="UP000326354">
    <property type="component" value="Chromosome"/>
</dbReference>
<proteinExistence type="predicted"/>
<protein>
    <submittedName>
        <fullName evidence="2">Uncharacterized protein</fullName>
    </submittedName>
</protein>
<keyword evidence="1" id="KW-0812">Transmembrane</keyword>
<sequence>MGILKKILIKKTYVDTLFLQARKIVCHHCNKPFTYIATKKGKATQTSLRFVAPDDGDLEDHMNKHGLRWAKKKKLGEALCPHCKRYQSWMVMKSRLSLLPRCWATMFVFAMIIVSFTIDDRTLTSTLGLAILLGLTTVLAMVLVALLGIRSGVHNERDNRSKDDERLAKLIQECQVSKADPVEVWYFHHMGMELTEADASVSLGFLDLTPGACPA</sequence>
<evidence type="ECO:0000313" key="3">
    <source>
        <dbReference type="Proteomes" id="UP000326354"/>
    </source>
</evidence>
<keyword evidence="3" id="KW-1185">Reference proteome</keyword>
<keyword evidence="1" id="KW-0472">Membrane</keyword>
<name>A0A5S9IMA1_UABAM</name>
<evidence type="ECO:0000256" key="1">
    <source>
        <dbReference type="SAM" id="Phobius"/>
    </source>
</evidence>
<gene>
    <name evidence="2" type="ORF">UABAM_02869</name>
</gene>
<evidence type="ECO:0000313" key="2">
    <source>
        <dbReference type="EMBL" id="BBM84508.1"/>
    </source>
</evidence>
<reference evidence="2 3" key="1">
    <citation type="submission" date="2019-08" db="EMBL/GenBank/DDBJ databases">
        <title>Complete genome sequence of Candidatus Uab amorphum.</title>
        <authorList>
            <person name="Shiratori T."/>
            <person name="Suzuki S."/>
            <person name="Kakizawa Y."/>
            <person name="Ishida K."/>
        </authorList>
    </citation>
    <scope>NUCLEOTIDE SEQUENCE [LARGE SCALE GENOMIC DNA]</scope>
    <source>
        <strain evidence="2 3">SRT547</strain>
    </source>
</reference>
<dbReference type="KEGG" id="uam:UABAM_02869"/>
<dbReference type="AlphaFoldDB" id="A0A5S9IMA1"/>
<feature type="transmembrane region" description="Helical" evidence="1">
    <location>
        <begin position="98"/>
        <end position="118"/>
    </location>
</feature>
<dbReference type="EMBL" id="AP019860">
    <property type="protein sequence ID" value="BBM84508.1"/>
    <property type="molecule type" value="Genomic_DNA"/>
</dbReference>
<dbReference type="RefSeq" id="WP_151968656.1">
    <property type="nucleotide sequence ID" value="NZ_AP019860.1"/>
</dbReference>
<keyword evidence="1" id="KW-1133">Transmembrane helix</keyword>
<accession>A0A5S9IMA1</accession>
<organism evidence="2 3">
    <name type="scientific">Uabimicrobium amorphum</name>
    <dbReference type="NCBI Taxonomy" id="2596890"/>
    <lineage>
        <taxon>Bacteria</taxon>
        <taxon>Pseudomonadati</taxon>
        <taxon>Planctomycetota</taxon>
        <taxon>Candidatus Uabimicrobiia</taxon>
        <taxon>Candidatus Uabimicrobiales</taxon>
        <taxon>Candidatus Uabimicrobiaceae</taxon>
        <taxon>Candidatus Uabimicrobium</taxon>
    </lineage>
</organism>